<accession>A0A7J6P6K7</accession>
<keyword evidence="1" id="KW-0732">Signal</keyword>
<feature type="chain" id="PRO_5029901160" description="Immunoglobulin super DCC subclass member" evidence="1">
    <location>
        <begin position="18"/>
        <end position="152"/>
    </location>
</feature>
<organism evidence="2 3">
    <name type="scientific">Perkinsus olseni</name>
    <name type="common">Perkinsus atlanticus</name>
    <dbReference type="NCBI Taxonomy" id="32597"/>
    <lineage>
        <taxon>Eukaryota</taxon>
        <taxon>Sar</taxon>
        <taxon>Alveolata</taxon>
        <taxon>Perkinsozoa</taxon>
        <taxon>Perkinsea</taxon>
        <taxon>Perkinsida</taxon>
        <taxon>Perkinsidae</taxon>
        <taxon>Perkinsus</taxon>
    </lineage>
</organism>
<feature type="signal peptide" evidence="1">
    <location>
        <begin position="1"/>
        <end position="17"/>
    </location>
</feature>
<proteinExistence type="predicted"/>
<reference evidence="2 3" key="1">
    <citation type="submission" date="2020-04" db="EMBL/GenBank/DDBJ databases">
        <title>Perkinsus olseni comparative genomics.</title>
        <authorList>
            <person name="Bogema D.R."/>
        </authorList>
    </citation>
    <scope>NUCLEOTIDE SEQUENCE [LARGE SCALE GENOMIC DNA]</scope>
    <source>
        <strain evidence="2">00978-12</strain>
    </source>
</reference>
<name>A0A7J6P6K7_PEROL</name>
<gene>
    <name evidence="2" type="ORF">FOZ60_014799</name>
</gene>
<dbReference type="EMBL" id="JABANP010000071">
    <property type="protein sequence ID" value="KAF4691784.1"/>
    <property type="molecule type" value="Genomic_DNA"/>
</dbReference>
<evidence type="ECO:0000256" key="1">
    <source>
        <dbReference type="SAM" id="SignalP"/>
    </source>
</evidence>
<comment type="caution">
    <text evidence="2">The sequence shown here is derived from an EMBL/GenBank/DDBJ whole genome shotgun (WGS) entry which is preliminary data.</text>
</comment>
<sequence length="152" mass="16546">MQTVVGILGFMGLRSLAVDWEAPEPPRKYWKIDPQSDAVPGIERSLYPGQGGVYQRPIGKCGADLSDCTCTPPASPELYFDTDTGKVTGVLCTMGCSDEMSCPNPPRPLDFVKCQPFGKCFLYCSHDEDCPGPDGICVRINLRVGTACMYKP</sequence>
<evidence type="ECO:0008006" key="4">
    <source>
        <dbReference type="Google" id="ProtNLM"/>
    </source>
</evidence>
<evidence type="ECO:0000313" key="2">
    <source>
        <dbReference type="EMBL" id="KAF4691784.1"/>
    </source>
</evidence>
<evidence type="ECO:0000313" key="3">
    <source>
        <dbReference type="Proteomes" id="UP000541610"/>
    </source>
</evidence>
<dbReference type="AlphaFoldDB" id="A0A7J6P6K7"/>
<protein>
    <recommendedName>
        <fullName evidence="4">Immunoglobulin super DCC subclass member</fullName>
    </recommendedName>
</protein>
<dbReference type="Proteomes" id="UP000541610">
    <property type="component" value="Unassembled WGS sequence"/>
</dbReference>